<dbReference type="STRING" id="697281.Mahau_2324"/>
<sequence length="123" mass="14161">MDNTYQWVPFYEALADKLIVYNNKRNELFDLMKKVASEQPLMKYLHFEREDWGGPLRHQIDPFSVIGVMNRGITDANRTVLAKILADAFELKLLAPTQFAGFLCLITGGHSLREWTSCGIYSF</sequence>
<dbReference type="HOGENOM" id="CLU_2012491_0_0_9"/>
<dbReference type="AlphaFoldDB" id="F3ZW81"/>
<dbReference type="EMBL" id="CP002360">
    <property type="protein sequence ID" value="AEE97490.1"/>
    <property type="molecule type" value="Genomic_DNA"/>
</dbReference>
<dbReference type="KEGG" id="mas:Mahau_2324"/>
<dbReference type="eggNOG" id="COG4127">
    <property type="taxonomic scope" value="Bacteria"/>
</dbReference>
<dbReference type="OrthoDB" id="9781481at2"/>
<reference evidence="1 2" key="2">
    <citation type="journal article" date="2011" name="Stand. Genomic Sci.">
        <title>Complete genome sequence of Mahella australiensis type strain (50-1 BON).</title>
        <authorList>
            <person name="Sikorski J."/>
            <person name="Teshima H."/>
            <person name="Nolan M."/>
            <person name="Lucas S."/>
            <person name="Hammon N."/>
            <person name="Deshpande S."/>
            <person name="Cheng J.F."/>
            <person name="Pitluck S."/>
            <person name="Liolios K."/>
            <person name="Pagani I."/>
            <person name="Ivanova N."/>
            <person name="Huntemann M."/>
            <person name="Mavromatis K."/>
            <person name="Ovchinikova G."/>
            <person name="Pati A."/>
            <person name="Tapia R."/>
            <person name="Han C."/>
            <person name="Goodwin L."/>
            <person name="Chen A."/>
            <person name="Palaniappan K."/>
            <person name="Land M."/>
            <person name="Hauser L."/>
            <person name="Ngatchou-Djao O.D."/>
            <person name="Rohde M."/>
            <person name="Pukall R."/>
            <person name="Spring S."/>
            <person name="Abt B."/>
            <person name="Goker M."/>
            <person name="Detter J.C."/>
            <person name="Woyke T."/>
            <person name="Bristow J."/>
            <person name="Markowitz V."/>
            <person name="Hugenholtz P."/>
            <person name="Eisen J.A."/>
            <person name="Kyrpides N.C."/>
            <person name="Klenk H.P."/>
            <person name="Lapidus A."/>
        </authorList>
    </citation>
    <scope>NUCLEOTIDE SEQUENCE [LARGE SCALE GENOMIC DNA]</scope>
    <source>
        <strain evidence="2">DSM 15567 / CIP 107919 / 50-1 BON</strain>
    </source>
</reference>
<organism evidence="1 2">
    <name type="scientific">Mahella australiensis (strain DSM 15567 / CIP 107919 / 50-1 BON)</name>
    <dbReference type="NCBI Taxonomy" id="697281"/>
    <lineage>
        <taxon>Bacteria</taxon>
        <taxon>Bacillati</taxon>
        <taxon>Bacillota</taxon>
        <taxon>Clostridia</taxon>
        <taxon>Thermoanaerobacterales</taxon>
        <taxon>Thermoanaerobacterales Family IV. Incertae Sedis</taxon>
        <taxon>Mahella</taxon>
    </lineage>
</organism>
<keyword evidence="2" id="KW-1185">Reference proteome</keyword>
<name>F3ZW81_MAHA5</name>
<evidence type="ECO:0000313" key="1">
    <source>
        <dbReference type="EMBL" id="AEE97490.1"/>
    </source>
</evidence>
<dbReference type="Proteomes" id="UP000008457">
    <property type="component" value="Chromosome"/>
</dbReference>
<protein>
    <submittedName>
        <fullName evidence="1">ATPase associated with various cellular activities AAA_5</fullName>
    </submittedName>
</protein>
<accession>F3ZW81</accession>
<proteinExistence type="predicted"/>
<gene>
    <name evidence="1" type="ordered locus">Mahau_2324</name>
</gene>
<reference evidence="2" key="1">
    <citation type="submission" date="2010-11" db="EMBL/GenBank/DDBJ databases">
        <title>The complete genome of Mahella australiensis DSM 15567.</title>
        <authorList>
            <consortium name="US DOE Joint Genome Institute (JGI-PGF)"/>
            <person name="Lucas S."/>
            <person name="Copeland A."/>
            <person name="Lapidus A."/>
            <person name="Bruce D."/>
            <person name="Goodwin L."/>
            <person name="Pitluck S."/>
            <person name="Kyrpides N."/>
            <person name="Mavromatis K."/>
            <person name="Pagani I."/>
            <person name="Ivanova N."/>
            <person name="Teshima H."/>
            <person name="Brettin T."/>
            <person name="Detter J.C."/>
            <person name="Han C."/>
            <person name="Tapia R."/>
            <person name="Land M."/>
            <person name="Hauser L."/>
            <person name="Markowitz V."/>
            <person name="Cheng J.-F."/>
            <person name="Hugenholtz P."/>
            <person name="Woyke T."/>
            <person name="Wu D."/>
            <person name="Spring S."/>
            <person name="Pukall R."/>
            <person name="Steenblock K."/>
            <person name="Schneider S."/>
            <person name="Klenk H.-P."/>
            <person name="Eisen J.A."/>
        </authorList>
    </citation>
    <scope>NUCLEOTIDE SEQUENCE [LARGE SCALE GENOMIC DNA]</scope>
    <source>
        <strain evidence="2">DSM 15567 / CIP 107919 / 50-1 BON</strain>
    </source>
</reference>
<dbReference type="RefSeq" id="WP_013781916.1">
    <property type="nucleotide sequence ID" value="NC_015520.1"/>
</dbReference>
<evidence type="ECO:0000313" key="2">
    <source>
        <dbReference type="Proteomes" id="UP000008457"/>
    </source>
</evidence>